<evidence type="ECO:0000313" key="4">
    <source>
        <dbReference type="Proteomes" id="UP000281549"/>
    </source>
</evidence>
<reference evidence="1 3" key="1">
    <citation type="journal article" date="2013" name="Curr. Biol.">
        <title>Shared signatures of parasitism and phylogenomics unite Cryptomycota and microsporidia.</title>
        <authorList>
            <person name="James T.Y."/>
            <person name="Pelin A."/>
            <person name="Bonen L."/>
            <person name="Ahrendt S."/>
            <person name="Sain D."/>
            <person name="Corradi N."/>
            <person name="Stajich J.E."/>
        </authorList>
    </citation>
    <scope>NUCLEOTIDE SEQUENCE [LARGE SCALE GENOMIC DNA]</scope>
    <source>
        <strain evidence="1">CSF55</strain>
        <strain evidence="1">CSF55</strain>
    </source>
</reference>
<proteinExistence type="predicted"/>
<evidence type="ECO:0000313" key="3">
    <source>
        <dbReference type="Proteomes" id="UP000030755"/>
    </source>
</evidence>
<accession>A0A075B1E1</accession>
<dbReference type="EMBL" id="KE560577">
    <property type="protein sequence ID" value="EPZ36363.1"/>
    <property type="molecule type" value="Genomic_DNA"/>
</dbReference>
<keyword evidence="3" id="KW-1185">Reference proteome</keyword>
<dbReference type="Proteomes" id="UP000030755">
    <property type="component" value="Unassembled WGS sequence"/>
</dbReference>
<dbReference type="HOGENOM" id="CLU_1278267_0_0_1"/>
<dbReference type="STRING" id="988480.A0A075B1E1"/>
<evidence type="ECO:0000313" key="1">
    <source>
        <dbReference type="EMBL" id="EPZ36363.1"/>
    </source>
</evidence>
<evidence type="ECO:0000313" key="2">
    <source>
        <dbReference type="EMBL" id="RKP16693.1"/>
    </source>
</evidence>
<dbReference type="PANTHER" id="PTHR10492">
    <property type="match status" value="1"/>
</dbReference>
<dbReference type="EMBL" id="ML006311">
    <property type="protein sequence ID" value="RKP16693.1"/>
    <property type="molecule type" value="Genomic_DNA"/>
</dbReference>
<name>A0A075B1E1_ROZAC</name>
<reference evidence="4" key="2">
    <citation type="journal article" date="2018" name="Nat. Microbiol.">
        <title>Leveraging single-cell genomics to expand the fungal tree of life.</title>
        <authorList>
            <person name="Ahrendt S.R."/>
            <person name="Quandt C.A."/>
            <person name="Ciobanu D."/>
            <person name="Clum A."/>
            <person name="Salamov A."/>
            <person name="Andreopoulos B."/>
            <person name="Cheng J.F."/>
            <person name="Woyke T."/>
            <person name="Pelin A."/>
            <person name="Henrissat B."/>
            <person name="Reynolds N.K."/>
            <person name="Benny G.L."/>
            <person name="Smith M.E."/>
            <person name="James T.Y."/>
            <person name="Grigoriev I.V."/>
        </authorList>
    </citation>
    <scope>NUCLEOTIDE SEQUENCE [LARGE SCALE GENOMIC DNA]</scope>
    <source>
        <strain evidence="4">CSF55</strain>
    </source>
</reference>
<dbReference type="PANTHER" id="PTHR10492:SF57">
    <property type="entry name" value="ATP-DEPENDENT DNA HELICASE"/>
    <property type="match status" value="1"/>
</dbReference>
<reference evidence="2" key="3">
    <citation type="submission" date="2018-08" db="EMBL/GenBank/DDBJ databases">
        <title>Leveraging single-cell genomics to expand the Fungal Tree of Life.</title>
        <authorList>
            <consortium name="DOE Joint Genome Institute"/>
            <person name="Ahrendt S.R."/>
            <person name="Quandt C.A."/>
            <person name="Ciobanu D."/>
            <person name="Clum A."/>
            <person name="Salamov A."/>
            <person name="Andreopoulos B."/>
            <person name="Cheng J.-F."/>
            <person name="Woyke T."/>
            <person name="Pelin A."/>
            <person name="Henrissat B."/>
            <person name="Reynolds N."/>
            <person name="Benny G.L."/>
            <person name="Smith M.E."/>
            <person name="James T.Y."/>
            <person name="Grigoriev I.V."/>
        </authorList>
    </citation>
    <scope>NUCLEOTIDE SEQUENCE</scope>
    <source>
        <strain evidence="2">CSF55</strain>
    </source>
</reference>
<organism evidence="1 3">
    <name type="scientific">Rozella allomycis (strain CSF55)</name>
    <dbReference type="NCBI Taxonomy" id="988480"/>
    <lineage>
        <taxon>Eukaryota</taxon>
        <taxon>Fungi</taxon>
        <taxon>Fungi incertae sedis</taxon>
        <taxon>Cryptomycota</taxon>
        <taxon>Cryptomycota incertae sedis</taxon>
        <taxon>Rozella</taxon>
    </lineage>
</organism>
<dbReference type="OrthoDB" id="2429280at2759"/>
<gene>
    <name evidence="1" type="ORF">O9G_005845</name>
    <name evidence="2" type="ORF">ROZALSC1DRAFT_31427</name>
</gene>
<sequence>MQFDHVTNVVLNGGNQVSCFVDSQVALTRHSSTRCGIQLYRRIFVARGRTAHYKFNVPLTLDGHHLGRNTYVHRYAIEPGERSLRDVRNCNELFGRVPVLCGVRFLSKSCYVITDGRHDIVAEALRHSYIWPQLNRFHLTSNNRAMHNDFANCPIEIGAGRRSNNAENLMMLPRDIVIETNNMDTFINTVFPDLHQHRSNTEYLAKCDFNATKLGC</sequence>
<dbReference type="Proteomes" id="UP000281549">
    <property type="component" value="Unassembled WGS sequence"/>
</dbReference>
<protein>
    <submittedName>
        <fullName evidence="1">Uncharacterized protein</fullName>
    </submittedName>
</protein>
<dbReference type="AlphaFoldDB" id="A0A075B1E1"/>